<comment type="caution">
    <text evidence="2">The sequence shown here is derived from an EMBL/GenBank/DDBJ whole genome shotgun (WGS) entry which is preliminary data.</text>
</comment>
<reference evidence="2" key="1">
    <citation type="submission" date="2022-06" db="EMBL/GenBank/DDBJ databases">
        <title>Amycolatopsis iheyaensis sp. nov., a new species of the genus Amycolatopsis isolated from soil in Iheya island, Japan.</title>
        <authorList>
            <person name="Ngamcharungchit C."/>
            <person name="Kanto H."/>
            <person name="Take A."/>
            <person name="Intra B."/>
            <person name="Matsumoto A."/>
            <person name="Panbangred W."/>
            <person name="Inahashi Y."/>
        </authorList>
    </citation>
    <scope>NUCLEOTIDE SEQUENCE</scope>
    <source>
        <strain evidence="2">OK19-0408</strain>
    </source>
</reference>
<proteinExistence type="predicted"/>
<evidence type="ECO:0008006" key="4">
    <source>
        <dbReference type="Google" id="ProtNLM"/>
    </source>
</evidence>
<evidence type="ECO:0000256" key="1">
    <source>
        <dbReference type="SAM" id="Phobius"/>
    </source>
</evidence>
<protein>
    <recommendedName>
        <fullName evidence="4">Septum formation-related domain-containing protein</fullName>
    </recommendedName>
</protein>
<gene>
    <name evidence="2" type="ORF">M8542_10320</name>
</gene>
<evidence type="ECO:0000313" key="2">
    <source>
        <dbReference type="EMBL" id="MCR6483211.1"/>
    </source>
</evidence>
<dbReference type="Proteomes" id="UP001144096">
    <property type="component" value="Unassembled WGS sequence"/>
</dbReference>
<keyword evidence="1" id="KW-0812">Transmembrane</keyword>
<organism evidence="2 3">
    <name type="scientific">Amycolatopsis iheyensis</name>
    <dbReference type="NCBI Taxonomy" id="2945988"/>
    <lineage>
        <taxon>Bacteria</taxon>
        <taxon>Bacillati</taxon>
        <taxon>Actinomycetota</taxon>
        <taxon>Actinomycetes</taxon>
        <taxon>Pseudonocardiales</taxon>
        <taxon>Pseudonocardiaceae</taxon>
        <taxon>Amycolatopsis</taxon>
    </lineage>
</organism>
<feature type="transmembrane region" description="Helical" evidence="1">
    <location>
        <begin position="27"/>
        <end position="49"/>
    </location>
</feature>
<name>A0A9X2N6F7_9PSEU</name>
<keyword evidence="3" id="KW-1185">Reference proteome</keyword>
<dbReference type="AlphaFoldDB" id="A0A9X2N6F7"/>
<dbReference type="EMBL" id="JAMXQV010000004">
    <property type="protein sequence ID" value="MCR6483211.1"/>
    <property type="molecule type" value="Genomic_DNA"/>
</dbReference>
<sequence length="206" mass="22288">MVAPEHDPELFDELMQAELRSQPVSRYAIATLVTGLLGGLIAPVFAAVAVVRIRKQRQRGWVLVICGLVAFAGWMGVIGYKIGTGTAWWQQQARQEQLPEGVAHGLDLAVGDCFWSPAVSSGGDVLRAPCATRHTAEAFEVLPLAEGSMPDIGESYQHTLSRCEADARQIPGARVQVVTPTSASWNEGKHRAVCYYRFASEKTGPA</sequence>
<accession>A0A9X2N6F7</accession>
<evidence type="ECO:0000313" key="3">
    <source>
        <dbReference type="Proteomes" id="UP001144096"/>
    </source>
</evidence>
<dbReference type="RefSeq" id="WP_257919839.1">
    <property type="nucleotide sequence ID" value="NZ_JAMXQV010000004.1"/>
</dbReference>
<keyword evidence="1" id="KW-1133">Transmembrane helix</keyword>
<feature type="transmembrane region" description="Helical" evidence="1">
    <location>
        <begin position="61"/>
        <end position="80"/>
    </location>
</feature>
<keyword evidence="1" id="KW-0472">Membrane</keyword>